<proteinExistence type="predicted"/>
<dbReference type="Proteomes" id="UP000005038">
    <property type="component" value="Unassembled WGS sequence"/>
</dbReference>
<evidence type="ECO:0000313" key="2">
    <source>
        <dbReference type="EMBL" id="GAB33312.1"/>
    </source>
</evidence>
<sequence>MSAMCRAKPGPRCPSCQTKALTAAESHLARILERRDNAPDTSPRRAELEGKAREVAREIASRRSDLYSTRQYQKESERALARMIDTNPDDPDVRALAATIAEGRLMSRYRREQAALMPPKPALSAARAAHQQLGDARFDMAHARIRMDMSATSPTEWQHWQQEHLHAAQRAALAAAELRAITDSGRADGWVSMTADQQRELRDTISCDGSFDTPVAPRKYRDVLAETQDIVDGIVPVREAVDDASIAPFGDDTIRTDDTAWREGDDARPTASDSDSDDVDSDDDSGGDAERGRASQRGRPTTRGASLRRQASRRAKRRTQVGAQWRQMRAGARRLEQSEQRSDQLADSVVGDYKDTESMFDLTLLSYIAEQIGNKR</sequence>
<dbReference type="EMBL" id="BAFB01000062">
    <property type="protein sequence ID" value="GAB33312.1"/>
    <property type="molecule type" value="Genomic_DNA"/>
</dbReference>
<dbReference type="AlphaFoldDB" id="H5TIK4"/>
<comment type="caution">
    <text evidence="2">The sequence shown here is derived from an EMBL/GenBank/DDBJ whole genome shotgun (WGS) entry which is preliminary data.</text>
</comment>
<name>H5TIK4_GORO1</name>
<protein>
    <submittedName>
        <fullName evidence="2">Uncharacterized protein</fullName>
    </submittedName>
</protein>
<evidence type="ECO:0000313" key="3">
    <source>
        <dbReference type="Proteomes" id="UP000005038"/>
    </source>
</evidence>
<gene>
    <name evidence="2" type="ORF">GOOTI_062_00050</name>
</gene>
<feature type="region of interest" description="Disordered" evidence="1">
    <location>
        <begin position="248"/>
        <end position="346"/>
    </location>
</feature>
<organism evidence="2 3">
    <name type="scientific">Gordonia otitidis (strain DSM 44809 / CCUG 52243 / JCM 12355 / NBRC 100426 / IFM 10032)</name>
    <dbReference type="NCBI Taxonomy" id="1108044"/>
    <lineage>
        <taxon>Bacteria</taxon>
        <taxon>Bacillati</taxon>
        <taxon>Actinomycetota</taxon>
        <taxon>Actinomycetes</taxon>
        <taxon>Mycobacteriales</taxon>
        <taxon>Gordoniaceae</taxon>
        <taxon>Gordonia</taxon>
    </lineage>
</organism>
<accession>H5TIK4</accession>
<evidence type="ECO:0000256" key="1">
    <source>
        <dbReference type="SAM" id="MobiDB-lite"/>
    </source>
</evidence>
<feature type="compositionally biased region" description="Basic and acidic residues" evidence="1">
    <location>
        <begin position="252"/>
        <end position="268"/>
    </location>
</feature>
<feature type="region of interest" description="Disordered" evidence="1">
    <location>
        <begin position="32"/>
        <end position="51"/>
    </location>
</feature>
<keyword evidence="3" id="KW-1185">Reference proteome</keyword>
<feature type="compositionally biased region" description="Basic and acidic residues" evidence="1">
    <location>
        <begin position="333"/>
        <end position="344"/>
    </location>
</feature>
<feature type="compositionally biased region" description="Acidic residues" evidence="1">
    <location>
        <begin position="274"/>
        <end position="287"/>
    </location>
</feature>
<feature type="compositionally biased region" description="Basic residues" evidence="1">
    <location>
        <begin position="310"/>
        <end position="319"/>
    </location>
</feature>
<reference evidence="2" key="1">
    <citation type="submission" date="2012-02" db="EMBL/GenBank/DDBJ databases">
        <title>Whole genome shotgun sequence of Gordonia otitidis NBRC 100426.</title>
        <authorList>
            <person name="Yoshida I."/>
            <person name="Hosoyama A."/>
            <person name="Tsuchikane K."/>
            <person name="Katsumata H."/>
            <person name="Yamazaki S."/>
            <person name="Fujita N."/>
        </authorList>
    </citation>
    <scope>NUCLEOTIDE SEQUENCE [LARGE SCALE GENOMIC DNA]</scope>
    <source>
        <strain evidence="2">NBRC 100426</strain>
    </source>
</reference>